<feature type="compositionally biased region" description="Polar residues" evidence="12">
    <location>
        <begin position="425"/>
        <end position="436"/>
    </location>
</feature>
<comment type="subcellular location">
    <subcellularLocation>
        <location evidence="1">Nucleus</location>
    </subcellularLocation>
</comment>
<evidence type="ECO:0000256" key="4">
    <source>
        <dbReference type="ARBA" id="ARBA00022737"/>
    </source>
</evidence>
<comment type="similarity">
    <text evidence="2">Belongs to the krueppel C2H2-type zinc-finger protein family.</text>
</comment>
<keyword evidence="6" id="KW-0862">Zinc</keyword>
<evidence type="ECO:0000256" key="5">
    <source>
        <dbReference type="ARBA" id="ARBA00022771"/>
    </source>
</evidence>
<name>A0AAD1WG00_PELCU</name>
<accession>A0AAD1WG00</accession>
<dbReference type="SMART" id="SM00355">
    <property type="entry name" value="ZnF_C2H2"/>
    <property type="match status" value="5"/>
</dbReference>
<dbReference type="PANTHER" id="PTHR45925">
    <property type="entry name" value="ZINC FINGER PROTEIN"/>
    <property type="match status" value="1"/>
</dbReference>
<feature type="region of interest" description="Disordered" evidence="12">
    <location>
        <begin position="758"/>
        <end position="796"/>
    </location>
</feature>
<dbReference type="Gene3D" id="3.30.160.60">
    <property type="entry name" value="Classic Zinc Finger"/>
    <property type="match status" value="3"/>
</dbReference>
<evidence type="ECO:0000313" key="15">
    <source>
        <dbReference type="Proteomes" id="UP001295444"/>
    </source>
</evidence>
<feature type="region of interest" description="Disordered" evidence="12">
    <location>
        <begin position="82"/>
        <end position="112"/>
    </location>
</feature>
<dbReference type="GO" id="GO:0000981">
    <property type="term" value="F:DNA-binding transcription factor activity, RNA polymerase II-specific"/>
    <property type="evidence" value="ECO:0007669"/>
    <property type="project" value="TreeGrafter"/>
</dbReference>
<dbReference type="Proteomes" id="UP001295444">
    <property type="component" value="Chromosome 06"/>
</dbReference>
<feature type="region of interest" description="Disordered" evidence="12">
    <location>
        <begin position="252"/>
        <end position="312"/>
    </location>
</feature>
<dbReference type="PROSITE" id="PS50157">
    <property type="entry name" value="ZINC_FINGER_C2H2_2"/>
    <property type="match status" value="3"/>
</dbReference>
<keyword evidence="15" id="KW-1185">Reference proteome</keyword>
<dbReference type="PANTHER" id="PTHR45925:SF4">
    <property type="entry name" value="ZINC FINGER PROTEIN 217"/>
    <property type="match status" value="1"/>
</dbReference>
<feature type="region of interest" description="Disordered" evidence="12">
    <location>
        <begin position="159"/>
        <end position="200"/>
    </location>
</feature>
<feature type="region of interest" description="Disordered" evidence="12">
    <location>
        <begin position="425"/>
        <end position="458"/>
    </location>
</feature>
<feature type="region of interest" description="Disordered" evidence="12">
    <location>
        <begin position="678"/>
        <end position="713"/>
    </location>
</feature>
<feature type="region of interest" description="Disordered" evidence="12">
    <location>
        <begin position="1"/>
        <end position="43"/>
    </location>
</feature>
<feature type="compositionally biased region" description="Low complexity" evidence="12">
    <location>
        <begin position="295"/>
        <end position="309"/>
    </location>
</feature>
<keyword evidence="8" id="KW-0238">DNA-binding</keyword>
<dbReference type="InterPro" id="IPR051967">
    <property type="entry name" value="Krueppel_C2H2-ZF"/>
</dbReference>
<evidence type="ECO:0000256" key="12">
    <source>
        <dbReference type="SAM" id="MobiDB-lite"/>
    </source>
</evidence>
<evidence type="ECO:0000313" key="14">
    <source>
        <dbReference type="EMBL" id="CAH2303328.1"/>
    </source>
</evidence>
<evidence type="ECO:0000256" key="3">
    <source>
        <dbReference type="ARBA" id="ARBA00022723"/>
    </source>
</evidence>
<dbReference type="PROSITE" id="PS00028">
    <property type="entry name" value="ZINC_FINGER_C2H2_1"/>
    <property type="match status" value="2"/>
</dbReference>
<proteinExistence type="inferred from homology"/>
<protein>
    <submittedName>
        <fullName evidence="14">Zinc finger 217</fullName>
    </submittedName>
</protein>
<dbReference type="InterPro" id="IPR036236">
    <property type="entry name" value="Znf_C2H2_sf"/>
</dbReference>
<feature type="compositionally biased region" description="Basic and acidic residues" evidence="12">
    <location>
        <begin position="437"/>
        <end position="455"/>
    </location>
</feature>
<feature type="compositionally biased region" description="Basic residues" evidence="12">
    <location>
        <begin position="89"/>
        <end position="98"/>
    </location>
</feature>
<evidence type="ECO:0000256" key="8">
    <source>
        <dbReference type="ARBA" id="ARBA00023125"/>
    </source>
</evidence>
<keyword evidence="5 11" id="KW-0863">Zinc-finger</keyword>
<dbReference type="GO" id="GO:0005634">
    <property type="term" value="C:nucleus"/>
    <property type="evidence" value="ECO:0007669"/>
    <property type="project" value="UniProtKB-SubCell"/>
</dbReference>
<evidence type="ECO:0000256" key="2">
    <source>
        <dbReference type="ARBA" id="ARBA00006991"/>
    </source>
</evidence>
<dbReference type="FunFam" id="3.30.160.60:FF:001450">
    <property type="entry name" value="zinc finger protein 774"/>
    <property type="match status" value="1"/>
</dbReference>
<keyword evidence="4" id="KW-0677">Repeat</keyword>
<sequence length="796" mass="87746">MPPQPLSEFMDDAEGLGSACEGLVERGSSSENEDPTTNNESNRKDIKCEISHLAKHKEAYPFHCHICGRRYKKDRFLKNHAITHDGTSKGRKRKRKSKDIRTDQPSLDDPVTINGVVQEQSDKPLSSTLKKCMFCGLFYIKNILREHCNIHIARSVATENHSTGPTPEINHTAPPSTLSANGSNQRIPETNNVSFSSDDNKLDKEECEKGLFMGFLNLKPKSSSPEKPKQSIMWIAALDPVVSCQTWQLDTTGKLDDRGKGNKGRQGGKAGGSVVPDREDAIKKVPLLNEYPERSSMSGSGTESPSVSSDTATNVENQIQQMLNHGVSVDMSEDTRSEPMQTEKTEEDQNKKKETQSPVCYDCGKSFASKSYLSIHLRSHTGEKPYECEMCDYTSAQATSLKYHLRHHHHFKEEDASAKVKQMSKIVSQKSANSSLKEARPDSEEVNTPKEDRKPPMKPYKLLHSFQNTPGDLNPPLGNGDPVRPSFILNGDVDEALPGQSESEEVEVTDLGLHQGSHTTPPVNPQFFPLNLCLRSVEDNQKYPATLAFPNINKCKYCSYSSLNPEVLEMHNKLSHKSCIALENGTKYKSTGPSIKKRRTGCPAALNGFDILPLQQGGLIANGPTSQPKLLLNEKAKRAPALPSVPDLRNIDQENYLLHNIQHNGLLLKRMQYPEPNRATWNGSKNPTDGNTVHKSQYTCSGDKSFTKPKDSNLEPYAKKAKRSMTNDLTNSDVAKHLLNSGVSGIAAQEMVPAEHSALALPSKGLQSTPLLGPSDQSSDSGSTSATEGKDHFVDL</sequence>
<gene>
    <name evidence="14" type="ORF">PECUL_23A034289</name>
</gene>
<dbReference type="FunFam" id="3.30.160.60:FF:000075">
    <property type="entry name" value="Putative zinc finger protein 536"/>
    <property type="match status" value="1"/>
</dbReference>
<keyword evidence="10" id="KW-0539">Nucleus</keyword>
<feature type="compositionally biased region" description="Polar residues" evidence="12">
    <location>
        <begin position="679"/>
        <end position="704"/>
    </location>
</feature>
<evidence type="ECO:0000256" key="1">
    <source>
        <dbReference type="ARBA" id="ARBA00004123"/>
    </source>
</evidence>
<dbReference type="Pfam" id="PF00096">
    <property type="entry name" value="zf-C2H2"/>
    <property type="match status" value="1"/>
</dbReference>
<dbReference type="GO" id="GO:0008270">
    <property type="term" value="F:zinc ion binding"/>
    <property type="evidence" value="ECO:0007669"/>
    <property type="project" value="UniProtKB-KW"/>
</dbReference>
<feature type="compositionally biased region" description="Polar residues" evidence="12">
    <location>
        <begin position="173"/>
        <end position="197"/>
    </location>
</feature>
<reference evidence="14" key="1">
    <citation type="submission" date="2022-03" db="EMBL/GenBank/DDBJ databases">
        <authorList>
            <person name="Alioto T."/>
            <person name="Alioto T."/>
            <person name="Gomez Garrido J."/>
        </authorList>
    </citation>
    <scope>NUCLEOTIDE SEQUENCE</scope>
</reference>
<feature type="region of interest" description="Disordered" evidence="12">
    <location>
        <begin position="327"/>
        <end position="357"/>
    </location>
</feature>
<feature type="domain" description="C2H2-type" evidence="13">
    <location>
        <begin position="386"/>
        <end position="415"/>
    </location>
</feature>
<evidence type="ECO:0000256" key="11">
    <source>
        <dbReference type="PROSITE-ProRule" id="PRU00042"/>
    </source>
</evidence>
<dbReference type="GO" id="GO:0000978">
    <property type="term" value="F:RNA polymerase II cis-regulatory region sequence-specific DNA binding"/>
    <property type="evidence" value="ECO:0007669"/>
    <property type="project" value="TreeGrafter"/>
</dbReference>
<evidence type="ECO:0000256" key="10">
    <source>
        <dbReference type="ARBA" id="ARBA00023242"/>
    </source>
</evidence>
<dbReference type="SUPFAM" id="SSF57667">
    <property type="entry name" value="beta-beta-alpha zinc fingers"/>
    <property type="match status" value="1"/>
</dbReference>
<dbReference type="InterPro" id="IPR013087">
    <property type="entry name" value="Znf_C2H2_type"/>
</dbReference>
<evidence type="ECO:0000256" key="6">
    <source>
        <dbReference type="ARBA" id="ARBA00022833"/>
    </source>
</evidence>
<feature type="compositionally biased region" description="Polar residues" evidence="12">
    <location>
        <begin position="27"/>
        <end position="40"/>
    </location>
</feature>
<keyword evidence="3" id="KW-0479">Metal-binding</keyword>
<organism evidence="14 15">
    <name type="scientific">Pelobates cultripes</name>
    <name type="common">Western spadefoot toad</name>
    <dbReference type="NCBI Taxonomy" id="61616"/>
    <lineage>
        <taxon>Eukaryota</taxon>
        <taxon>Metazoa</taxon>
        <taxon>Chordata</taxon>
        <taxon>Craniata</taxon>
        <taxon>Vertebrata</taxon>
        <taxon>Euteleostomi</taxon>
        <taxon>Amphibia</taxon>
        <taxon>Batrachia</taxon>
        <taxon>Anura</taxon>
        <taxon>Pelobatoidea</taxon>
        <taxon>Pelobatidae</taxon>
        <taxon>Pelobates</taxon>
    </lineage>
</organism>
<dbReference type="AlphaFoldDB" id="A0AAD1WG00"/>
<feature type="domain" description="C2H2-type" evidence="13">
    <location>
        <begin position="358"/>
        <end position="385"/>
    </location>
</feature>
<feature type="compositionally biased region" description="Basic and acidic residues" evidence="12">
    <location>
        <begin position="333"/>
        <end position="355"/>
    </location>
</feature>
<evidence type="ECO:0000256" key="9">
    <source>
        <dbReference type="ARBA" id="ARBA00023163"/>
    </source>
</evidence>
<feature type="domain" description="C2H2-type" evidence="13">
    <location>
        <begin position="62"/>
        <end position="89"/>
    </location>
</feature>
<keyword evidence="7" id="KW-0805">Transcription regulation</keyword>
<evidence type="ECO:0000256" key="7">
    <source>
        <dbReference type="ARBA" id="ARBA00023015"/>
    </source>
</evidence>
<keyword evidence="9" id="KW-0804">Transcription</keyword>
<evidence type="ECO:0000259" key="13">
    <source>
        <dbReference type="PROSITE" id="PS50157"/>
    </source>
</evidence>
<feature type="compositionally biased region" description="Low complexity" evidence="12">
    <location>
        <begin position="770"/>
        <end position="787"/>
    </location>
</feature>
<dbReference type="EMBL" id="OW240917">
    <property type="protein sequence ID" value="CAH2303328.1"/>
    <property type="molecule type" value="Genomic_DNA"/>
</dbReference>